<sequence>MHIAVLSALNIYIIYVLQIIINPYIVDSEEYVPEYFVELIYNIVMLLVLSLSLINYFYMDNKKALLLFIASLCIVFSEVFNIAYLYVTETNMLNSISSALAILAFFFYYQQSGLENERAKGLVI</sequence>
<evidence type="ECO:0000313" key="3">
    <source>
        <dbReference type="Proteomes" id="UP001589585"/>
    </source>
</evidence>
<feature type="transmembrane region" description="Helical" evidence="1">
    <location>
        <begin position="65"/>
        <end position="86"/>
    </location>
</feature>
<gene>
    <name evidence="2" type="ORF">ACFFU9_14190</name>
</gene>
<proteinExistence type="predicted"/>
<feature type="transmembrane region" description="Helical" evidence="1">
    <location>
        <begin position="38"/>
        <end position="58"/>
    </location>
</feature>
<dbReference type="Proteomes" id="UP001589585">
    <property type="component" value="Unassembled WGS sequence"/>
</dbReference>
<keyword evidence="3" id="KW-1185">Reference proteome</keyword>
<protein>
    <submittedName>
        <fullName evidence="2">Uncharacterized protein</fullName>
    </submittedName>
</protein>
<feature type="transmembrane region" description="Helical" evidence="1">
    <location>
        <begin position="7"/>
        <end position="26"/>
    </location>
</feature>
<organism evidence="2 3">
    <name type="scientific">Mariniflexile ostreae</name>
    <dbReference type="NCBI Taxonomy" id="1520892"/>
    <lineage>
        <taxon>Bacteria</taxon>
        <taxon>Pseudomonadati</taxon>
        <taxon>Bacteroidota</taxon>
        <taxon>Flavobacteriia</taxon>
        <taxon>Flavobacteriales</taxon>
        <taxon>Flavobacteriaceae</taxon>
        <taxon>Mariniflexile</taxon>
    </lineage>
</organism>
<keyword evidence="1" id="KW-0812">Transmembrane</keyword>
<accession>A0ABV5FEK4</accession>
<reference evidence="2 3" key="1">
    <citation type="submission" date="2024-09" db="EMBL/GenBank/DDBJ databases">
        <authorList>
            <person name="Sun Q."/>
            <person name="Mori K."/>
        </authorList>
    </citation>
    <scope>NUCLEOTIDE SEQUENCE [LARGE SCALE GENOMIC DNA]</scope>
    <source>
        <strain evidence="2 3">CECT 8622</strain>
    </source>
</reference>
<evidence type="ECO:0000313" key="2">
    <source>
        <dbReference type="EMBL" id="MFB9057892.1"/>
    </source>
</evidence>
<keyword evidence="1" id="KW-0472">Membrane</keyword>
<dbReference type="RefSeq" id="WP_379862143.1">
    <property type="nucleotide sequence ID" value="NZ_JBHMFC010000103.1"/>
</dbReference>
<dbReference type="EMBL" id="JBHMFC010000103">
    <property type="protein sequence ID" value="MFB9057892.1"/>
    <property type="molecule type" value="Genomic_DNA"/>
</dbReference>
<keyword evidence="1" id="KW-1133">Transmembrane helix</keyword>
<feature type="transmembrane region" description="Helical" evidence="1">
    <location>
        <begin position="92"/>
        <end position="109"/>
    </location>
</feature>
<evidence type="ECO:0000256" key="1">
    <source>
        <dbReference type="SAM" id="Phobius"/>
    </source>
</evidence>
<comment type="caution">
    <text evidence="2">The sequence shown here is derived from an EMBL/GenBank/DDBJ whole genome shotgun (WGS) entry which is preliminary data.</text>
</comment>
<name>A0ABV5FEK4_9FLAO</name>